<dbReference type="PROSITE" id="PS00893">
    <property type="entry name" value="NUDIX_BOX"/>
    <property type="match status" value="1"/>
</dbReference>
<gene>
    <name evidence="2" type="ORF">Vretimale_6833</name>
</gene>
<dbReference type="InterPro" id="IPR020084">
    <property type="entry name" value="NUDIX_hydrolase_CS"/>
</dbReference>
<keyword evidence="1" id="KW-0378">Hydrolase</keyword>
<dbReference type="Proteomes" id="UP000722791">
    <property type="component" value="Unassembled WGS sequence"/>
</dbReference>
<accession>A0A8J4G8I1</accession>
<evidence type="ECO:0000313" key="2">
    <source>
        <dbReference type="EMBL" id="GIM02124.1"/>
    </source>
</evidence>
<dbReference type="AlphaFoldDB" id="A0A8J4G8I1"/>
<reference evidence="2" key="1">
    <citation type="journal article" date="2021" name="Proc. Natl. Acad. Sci. U.S.A.">
        <title>Three genomes in the algal genus Volvox reveal the fate of a haploid sex-determining region after a transition to homothallism.</title>
        <authorList>
            <person name="Yamamoto K."/>
            <person name="Hamaji T."/>
            <person name="Kawai-Toyooka H."/>
            <person name="Matsuzaki R."/>
            <person name="Takahashi F."/>
            <person name="Nishimura Y."/>
            <person name="Kawachi M."/>
            <person name="Noguchi H."/>
            <person name="Minakuchi Y."/>
            <person name="Umen J.G."/>
            <person name="Toyoda A."/>
            <person name="Nozaki H."/>
        </authorList>
    </citation>
    <scope>NUCLEOTIDE SEQUENCE</scope>
    <source>
        <strain evidence="2">NIES-3785</strain>
    </source>
</reference>
<name>A0A8J4G8I1_9CHLO</name>
<dbReference type="PROSITE" id="PS51462">
    <property type="entry name" value="NUDIX"/>
    <property type="match status" value="1"/>
</dbReference>
<dbReference type="InterPro" id="IPR015797">
    <property type="entry name" value="NUDIX_hydrolase-like_dom_sf"/>
</dbReference>
<dbReference type="InterPro" id="IPR000086">
    <property type="entry name" value="NUDIX_hydrolase_dom"/>
</dbReference>
<evidence type="ECO:0000313" key="3">
    <source>
        <dbReference type="Proteomes" id="UP000722791"/>
    </source>
</evidence>
<proteinExistence type="inferred from homology"/>
<dbReference type="PANTHER" id="PTHR43736">
    <property type="entry name" value="ADP-RIBOSE PYROPHOSPHATASE"/>
    <property type="match status" value="1"/>
</dbReference>
<dbReference type="Pfam" id="PF00293">
    <property type="entry name" value="NUDIX"/>
    <property type="match status" value="1"/>
</dbReference>
<dbReference type="GO" id="GO:0016787">
    <property type="term" value="F:hydrolase activity"/>
    <property type="evidence" value="ECO:0007669"/>
    <property type="project" value="UniProtKB-KW"/>
</dbReference>
<dbReference type="OrthoDB" id="447842at2759"/>
<dbReference type="InterPro" id="IPR020476">
    <property type="entry name" value="Nudix_hydrolase"/>
</dbReference>
<sequence length="285" mass="29754">MWSLGSSLHLTQRVLSSCRQARKALSGLTTGKRHGYRYGCYLLQQPGDFRTTSFAAAGSSSGAGKSRAYPTEPRVGVGVVVFRTHPVQGQDPEILLVRRAKNPDKGRWCFPGGSLELGETLAACAAREVEEEAGLRLRGGVYGTSGAGSHAGTGAAAATTAASDAAGGVMASASAACVSSAPAAGIWSLANGPIPFAAVDVMSRDADGRIQFHYAVIEVAALSFEPDAVPIPGDDADGAQWVPVSRLRHMSDLTVRCDEMAEEALRRFAVAEGCIPGHPSTERQR</sequence>
<comment type="caution">
    <text evidence="2">The sequence shown here is derived from an EMBL/GenBank/DDBJ whole genome shotgun (WGS) entry which is preliminary data.</text>
</comment>
<dbReference type="CDD" id="cd04673">
    <property type="entry name" value="NUDIX_ADPRase"/>
    <property type="match status" value="1"/>
</dbReference>
<organism evidence="2 3">
    <name type="scientific">Volvox reticuliferus</name>
    <dbReference type="NCBI Taxonomy" id="1737510"/>
    <lineage>
        <taxon>Eukaryota</taxon>
        <taxon>Viridiplantae</taxon>
        <taxon>Chlorophyta</taxon>
        <taxon>core chlorophytes</taxon>
        <taxon>Chlorophyceae</taxon>
        <taxon>CS clade</taxon>
        <taxon>Chlamydomonadales</taxon>
        <taxon>Volvocaceae</taxon>
        <taxon>Volvox</taxon>
    </lineage>
</organism>
<dbReference type="Gene3D" id="3.90.79.10">
    <property type="entry name" value="Nucleoside Triphosphate Pyrophosphohydrolase"/>
    <property type="match status" value="1"/>
</dbReference>
<dbReference type="PRINTS" id="PR00502">
    <property type="entry name" value="NUDIXFAMILY"/>
</dbReference>
<evidence type="ECO:0000256" key="1">
    <source>
        <dbReference type="RuleBase" id="RU003476"/>
    </source>
</evidence>
<comment type="similarity">
    <text evidence="1">Belongs to the Nudix hydrolase family.</text>
</comment>
<dbReference type="SUPFAM" id="SSF55811">
    <property type="entry name" value="Nudix"/>
    <property type="match status" value="1"/>
</dbReference>
<dbReference type="EMBL" id="BNCQ01000010">
    <property type="protein sequence ID" value="GIM02124.1"/>
    <property type="molecule type" value="Genomic_DNA"/>
</dbReference>
<protein>
    <submittedName>
        <fullName evidence="2">Uncharacterized protein</fullName>
    </submittedName>
</protein>
<dbReference type="PANTHER" id="PTHR43736:SF1">
    <property type="entry name" value="DIHYDRONEOPTERIN TRIPHOSPHATE DIPHOSPHATASE"/>
    <property type="match status" value="1"/>
</dbReference>